<dbReference type="SMART" id="SM00184">
    <property type="entry name" value="RING"/>
    <property type="match status" value="1"/>
</dbReference>
<dbReference type="InterPro" id="IPR001841">
    <property type="entry name" value="Znf_RING"/>
</dbReference>
<comment type="caution">
    <text evidence="4">The sequence shown here is derived from an EMBL/GenBank/DDBJ whole genome shotgun (WGS) entry which is preliminary data.</text>
</comment>
<keyword evidence="5" id="KW-1185">Reference proteome</keyword>
<dbReference type="EMBL" id="CAJNDS010000845">
    <property type="protein sequence ID" value="CAE7237154.1"/>
    <property type="molecule type" value="Genomic_DNA"/>
</dbReference>
<dbReference type="InterPro" id="IPR013083">
    <property type="entry name" value="Znf_RING/FYVE/PHD"/>
</dbReference>
<dbReference type="AlphaFoldDB" id="A0A812KVW5"/>
<sequence>MLDHFCHEPEDRKLLLQHSLAELQAARSDLEVLQTTADRTAQELRSFRGQLQELQELHKRYEQSQLACAAIEELPAEECSEAMDVEAREAAQTAGQACEVEARRDLAETREHEASELVVADVTEPFPDWTALSKSLCAVCLEPNADRVAVPCGHQCVCEGCLVNLSACPVCRHSVDRFLKVFVAYPVQFEKECVELQSQMQAESRLRDELSESLAHEEARNQELLKLATESAVAKMGKSLACTTTLRPQDFQQVAKATRRNRELDKLLWPQTTRTARCQGEILSNQTMVDFQRHLATLPRPVLRR</sequence>
<evidence type="ECO:0000256" key="2">
    <source>
        <dbReference type="SAM" id="Coils"/>
    </source>
</evidence>
<evidence type="ECO:0000313" key="4">
    <source>
        <dbReference type="EMBL" id="CAE7237154.1"/>
    </source>
</evidence>
<feature type="domain" description="RING-type" evidence="3">
    <location>
        <begin position="137"/>
        <end position="172"/>
    </location>
</feature>
<name>A0A812KVW5_9DINO</name>
<keyword evidence="1" id="KW-0862">Zinc</keyword>
<reference evidence="4" key="1">
    <citation type="submission" date="2021-02" db="EMBL/GenBank/DDBJ databases">
        <authorList>
            <person name="Dougan E. K."/>
            <person name="Rhodes N."/>
            <person name="Thang M."/>
            <person name="Chan C."/>
        </authorList>
    </citation>
    <scope>NUCLEOTIDE SEQUENCE</scope>
</reference>
<feature type="coiled-coil region" evidence="2">
    <location>
        <begin position="23"/>
        <end position="74"/>
    </location>
</feature>
<keyword evidence="1" id="KW-0479">Metal-binding</keyword>
<keyword evidence="2" id="KW-0175">Coiled coil</keyword>
<protein>
    <submittedName>
        <fullName evidence="4">SP1 protein</fullName>
    </submittedName>
</protein>
<evidence type="ECO:0000256" key="1">
    <source>
        <dbReference type="PROSITE-ProRule" id="PRU00175"/>
    </source>
</evidence>
<dbReference type="Gene3D" id="3.30.40.10">
    <property type="entry name" value="Zinc/RING finger domain, C3HC4 (zinc finger)"/>
    <property type="match status" value="1"/>
</dbReference>
<dbReference type="SUPFAM" id="SSF57850">
    <property type="entry name" value="RING/U-box"/>
    <property type="match status" value="1"/>
</dbReference>
<proteinExistence type="predicted"/>
<dbReference type="GO" id="GO:0008270">
    <property type="term" value="F:zinc ion binding"/>
    <property type="evidence" value="ECO:0007669"/>
    <property type="project" value="UniProtKB-KW"/>
</dbReference>
<accession>A0A812KVW5</accession>
<keyword evidence="1" id="KW-0863">Zinc-finger</keyword>
<dbReference type="Pfam" id="PF13920">
    <property type="entry name" value="zf-C3HC4_3"/>
    <property type="match status" value="1"/>
</dbReference>
<dbReference type="Proteomes" id="UP000604046">
    <property type="component" value="Unassembled WGS sequence"/>
</dbReference>
<dbReference type="OrthoDB" id="1711136at2759"/>
<organism evidence="4 5">
    <name type="scientific">Symbiodinium natans</name>
    <dbReference type="NCBI Taxonomy" id="878477"/>
    <lineage>
        <taxon>Eukaryota</taxon>
        <taxon>Sar</taxon>
        <taxon>Alveolata</taxon>
        <taxon>Dinophyceae</taxon>
        <taxon>Suessiales</taxon>
        <taxon>Symbiodiniaceae</taxon>
        <taxon>Symbiodinium</taxon>
    </lineage>
</organism>
<gene>
    <name evidence="4" type="primary">SP1</name>
    <name evidence="4" type="ORF">SNAT2548_LOCUS10282</name>
</gene>
<dbReference type="PROSITE" id="PS50089">
    <property type="entry name" value="ZF_RING_2"/>
    <property type="match status" value="1"/>
</dbReference>
<evidence type="ECO:0000313" key="5">
    <source>
        <dbReference type="Proteomes" id="UP000604046"/>
    </source>
</evidence>
<evidence type="ECO:0000259" key="3">
    <source>
        <dbReference type="PROSITE" id="PS50089"/>
    </source>
</evidence>